<dbReference type="EnsemblMetazoa" id="AMAM000574-RA">
    <property type="protein sequence ID" value="AMAM000574-PA"/>
    <property type="gene ID" value="AMAM000574"/>
</dbReference>
<evidence type="ECO:0000256" key="1">
    <source>
        <dbReference type="SAM" id="Coils"/>
    </source>
</evidence>
<feature type="region of interest" description="Disordered" evidence="2">
    <location>
        <begin position="473"/>
        <end position="500"/>
    </location>
</feature>
<evidence type="ECO:0000313" key="5">
    <source>
        <dbReference type="Proteomes" id="UP000075901"/>
    </source>
</evidence>
<accession>A0A182S6E4</accession>
<feature type="coiled-coil region" evidence="1">
    <location>
        <begin position="577"/>
        <end position="889"/>
    </location>
</feature>
<dbReference type="Proteomes" id="UP000075901">
    <property type="component" value="Unassembled WGS sequence"/>
</dbReference>
<evidence type="ECO:0000313" key="4">
    <source>
        <dbReference type="EnsemblMetazoa" id="AMAM000574-PA"/>
    </source>
</evidence>
<dbReference type="Pfam" id="PF21007">
    <property type="entry name" value="FBF1"/>
    <property type="match status" value="1"/>
</dbReference>
<feature type="compositionally biased region" description="Basic and acidic residues" evidence="2">
    <location>
        <begin position="481"/>
        <end position="500"/>
    </location>
</feature>
<dbReference type="GO" id="GO:0097539">
    <property type="term" value="C:ciliary transition fiber"/>
    <property type="evidence" value="ECO:0007669"/>
    <property type="project" value="InterPro"/>
</dbReference>
<feature type="coiled-coil region" evidence="1">
    <location>
        <begin position="501"/>
        <end position="528"/>
    </location>
</feature>
<feature type="compositionally biased region" description="Basic and acidic residues" evidence="2">
    <location>
        <begin position="270"/>
        <end position="281"/>
    </location>
</feature>
<keyword evidence="5" id="KW-1185">Reference proteome</keyword>
<evidence type="ECO:0000259" key="3">
    <source>
        <dbReference type="Pfam" id="PF21007"/>
    </source>
</evidence>
<protein>
    <recommendedName>
        <fullName evidence="3">Fas-binding factor 1 C-terminal domain-containing protein</fullName>
    </recommendedName>
</protein>
<dbReference type="GO" id="GO:0036064">
    <property type="term" value="C:ciliary basal body"/>
    <property type="evidence" value="ECO:0007669"/>
    <property type="project" value="TreeGrafter"/>
</dbReference>
<feature type="compositionally biased region" description="Polar residues" evidence="2">
    <location>
        <begin position="217"/>
        <end position="241"/>
    </location>
</feature>
<reference evidence="5" key="1">
    <citation type="submission" date="2013-09" db="EMBL/GenBank/DDBJ databases">
        <title>The Genome Sequence of Anopheles maculatus species B.</title>
        <authorList>
            <consortium name="The Broad Institute Genomics Platform"/>
            <person name="Neafsey D.E."/>
            <person name="Besansky N."/>
            <person name="Howell P."/>
            <person name="Walton C."/>
            <person name="Young S.K."/>
            <person name="Zeng Q."/>
            <person name="Gargeya S."/>
            <person name="Fitzgerald M."/>
            <person name="Haas B."/>
            <person name="Abouelleil A."/>
            <person name="Allen A.W."/>
            <person name="Alvarado L."/>
            <person name="Arachchi H.M."/>
            <person name="Berlin A.M."/>
            <person name="Chapman S.B."/>
            <person name="Gainer-Dewar J."/>
            <person name="Goldberg J."/>
            <person name="Griggs A."/>
            <person name="Gujja S."/>
            <person name="Hansen M."/>
            <person name="Howarth C."/>
            <person name="Imamovic A."/>
            <person name="Ireland A."/>
            <person name="Larimer J."/>
            <person name="McCowan C."/>
            <person name="Murphy C."/>
            <person name="Pearson M."/>
            <person name="Poon T.W."/>
            <person name="Priest M."/>
            <person name="Roberts A."/>
            <person name="Saif S."/>
            <person name="Shea T."/>
            <person name="Sisk P."/>
            <person name="Sykes S."/>
            <person name="Wortman J."/>
            <person name="Nusbaum C."/>
            <person name="Birren B."/>
        </authorList>
    </citation>
    <scope>NUCLEOTIDE SEQUENCE [LARGE SCALE GENOMIC DNA]</scope>
    <source>
        <strain evidence="5">maculatus3</strain>
    </source>
</reference>
<feature type="region of interest" description="Disordered" evidence="2">
    <location>
        <begin position="40"/>
        <end position="61"/>
    </location>
</feature>
<dbReference type="GO" id="GO:0005814">
    <property type="term" value="C:centriole"/>
    <property type="evidence" value="ECO:0007669"/>
    <property type="project" value="TreeGrafter"/>
</dbReference>
<sequence>MFNNIIKQHFYHYTISLTIFNIMNFDLDDPLEGLLSDGSNDSLFGNETSKKPTKTNKPGKMEDLFGIKTDTVVQLPKATEQSSTAAEKVQPASLDYTKPATTTTAHQPSSLTSMQGRKSDTPATKLAGTTTSNKSATPQKKEISFDDSDLLADLGFDPKKPKSKSSILDDILGGTLTASTKEIPPKSVLSKPRQSLTTTLEEPPNSGKAKVRPSVETLDQPQPESTVTGSYAPSGGNTVLSSGALPKRSGRRKSSVSMLNDPLGLFGSTADEKTSRTEAKQTKKAGADWLGLNDDTPAAKETHPIPMSSTTLAKPRDSIVSNTPIASAPQQHKEVSIEVAVPPKADKLPTPTEAKLTPSQPMPIIKPKSIFPDPQTVTNALQIVEAEAQSAIVAMQQQEFQLSVAGQMKTQEQALIDMQQKQQTILQRQEAQFNELLHKQMQRHTAMEEVLAKQQQRINANIQLIMSQPASLPTNPYLDRNATEHSETNAKRSVDKNPSEKLELQTDVKRLEMEKLRLEDMVSNLSANHEQELSILESSYKKQMLFLEDSLRIIEARLKHDNKQLEEFYHAKLSFAEEEQQKMVKDHEAKVQSMEDQHRKVIEQLKQGYEESLEQLRQDHREMIATIRESKMLEFSVVQENESYLKTLKSASNYLENASGDLQQLRDTLQEQIEFSHKEKELQLKQREKQLEDQHRLLERSREAAAEENVRLLNLVEMLESKVTEMTKVSSEERWEYQQKCVKLEAEKQSLDKEKSFLRERHEREESRITELKRTQAEEHARLMDKVAQERQTLLEEKAKIETMAQLTSGTSTLGSGLSRAEVDAALKVAEEAARQADAEKDRYLQLQRQLESKRREMQTRESKLREAKDELETAIDRASQRERHAETVYRALRKSEQNMQLKMQLVQRQFREVSEREDRLAKEKIEFSKERLELQAARRKLLQTRCSLCKIGDKSQEIGDLLTTNTDSVADDLKLEANFAEMQNRLDSTAVKLDHFFDSDVDRQMKLFLERNRVEQGEDVELTNQQGRHREIDRDLALLSFDDLFPQLRLGEVNAESSGTQNVPL</sequence>
<feature type="region of interest" description="Disordered" evidence="2">
    <location>
        <begin position="344"/>
        <end position="365"/>
    </location>
</feature>
<feature type="domain" description="Fas-binding factor 1 C-terminal" evidence="3">
    <location>
        <begin position="511"/>
        <end position="957"/>
    </location>
</feature>
<dbReference type="InterPro" id="IPR033561">
    <property type="entry name" value="FBF1"/>
</dbReference>
<organism evidence="4 5">
    <name type="scientific">Anopheles maculatus</name>
    <dbReference type="NCBI Taxonomy" id="74869"/>
    <lineage>
        <taxon>Eukaryota</taxon>
        <taxon>Metazoa</taxon>
        <taxon>Ecdysozoa</taxon>
        <taxon>Arthropoda</taxon>
        <taxon>Hexapoda</taxon>
        <taxon>Insecta</taxon>
        <taxon>Pterygota</taxon>
        <taxon>Neoptera</taxon>
        <taxon>Endopterygota</taxon>
        <taxon>Diptera</taxon>
        <taxon>Nematocera</taxon>
        <taxon>Culicoidea</taxon>
        <taxon>Culicidae</taxon>
        <taxon>Anophelinae</taxon>
        <taxon>Anopheles</taxon>
        <taxon>Anopheles maculatus group</taxon>
    </lineage>
</organism>
<name>A0A182S6E4_9DIPT</name>
<dbReference type="PANTHER" id="PTHR33689">
    <property type="entry name" value="FAS-BINDING FACTOR 1"/>
    <property type="match status" value="1"/>
</dbReference>
<dbReference type="GO" id="GO:0090162">
    <property type="term" value="P:establishment of epithelial cell polarity"/>
    <property type="evidence" value="ECO:0007669"/>
    <property type="project" value="InterPro"/>
</dbReference>
<evidence type="ECO:0000256" key="2">
    <source>
        <dbReference type="SAM" id="MobiDB-lite"/>
    </source>
</evidence>
<feature type="region of interest" description="Disordered" evidence="2">
    <location>
        <begin position="183"/>
        <end position="312"/>
    </location>
</feature>
<feature type="region of interest" description="Disordered" evidence="2">
    <location>
        <begin position="78"/>
        <end position="142"/>
    </location>
</feature>
<reference evidence="4" key="2">
    <citation type="submission" date="2020-05" db="UniProtKB">
        <authorList>
            <consortium name="EnsemblMetazoa"/>
        </authorList>
    </citation>
    <scope>IDENTIFICATION</scope>
    <source>
        <strain evidence="4">maculatus3</strain>
    </source>
</reference>
<dbReference type="PANTHER" id="PTHR33689:SF1">
    <property type="entry name" value="FAS-BINDING FACTOR 1"/>
    <property type="match status" value="1"/>
</dbReference>
<dbReference type="InterPro" id="IPR049390">
    <property type="entry name" value="FBF1_C"/>
</dbReference>
<feature type="compositionally biased region" description="Polar residues" evidence="2">
    <location>
        <begin position="99"/>
        <end position="116"/>
    </location>
</feature>
<proteinExistence type="predicted"/>
<dbReference type="GO" id="GO:0060271">
    <property type="term" value="P:cilium assembly"/>
    <property type="evidence" value="ECO:0007669"/>
    <property type="project" value="InterPro"/>
</dbReference>
<dbReference type="VEuPathDB" id="VectorBase:AMAM000574"/>
<feature type="compositionally biased region" description="Polar residues" evidence="2">
    <location>
        <begin position="127"/>
        <end position="138"/>
    </location>
</feature>
<dbReference type="AlphaFoldDB" id="A0A182S6E4"/>
<keyword evidence="1" id="KW-0175">Coiled coil</keyword>